<comment type="caution">
    <text evidence="1">The sequence shown here is derived from an EMBL/GenBank/DDBJ whole genome shotgun (WGS) entry which is preliminary data.</text>
</comment>
<keyword evidence="2" id="KW-1185">Reference proteome</keyword>
<evidence type="ECO:0000313" key="1">
    <source>
        <dbReference type="EMBL" id="CAG7829262.1"/>
    </source>
</evidence>
<sequence>MDSPELHGTSVTNYWTRKKTLRIKLKKAQLVGLEKLNEMKRADMDYNKRKEFWKYLMIKSECDRIEAETEQMRANCCKIARVSRKQKKEDEYFQVPFKSNPDVFELGKLDCFVQDNIDLAINGRLRRRRLKFHNSA</sequence>
<evidence type="ECO:0000313" key="2">
    <source>
        <dbReference type="Proteomes" id="UP000708208"/>
    </source>
</evidence>
<organism evidence="1 2">
    <name type="scientific">Allacma fusca</name>
    <dbReference type="NCBI Taxonomy" id="39272"/>
    <lineage>
        <taxon>Eukaryota</taxon>
        <taxon>Metazoa</taxon>
        <taxon>Ecdysozoa</taxon>
        <taxon>Arthropoda</taxon>
        <taxon>Hexapoda</taxon>
        <taxon>Collembola</taxon>
        <taxon>Symphypleona</taxon>
        <taxon>Sminthuridae</taxon>
        <taxon>Allacma</taxon>
    </lineage>
</organism>
<protein>
    <submittedName>
        <fullName evidence="1">Uncharacterized protein</fullName>
    </submittedName>
</protein>
<reference evidence="1" key="1">
    <citation type="submission" date="2021-06" db="EMBL/GenBank/DDBJ databases">
        <authorList>
            <person name="Hodson N. C."/>
            <person name="Mongue J. A."/>
            <person name="Jaron S. K."/>
        </authorList>
    </citation>
    <scope>NUCLEOTIDE SEQUENCE</scope>
</reference>
<dbReference type="EMBL" id="CAJVCH010550721">
    <property type="protein sequence ID" value="CAG7829262.1"/>
    <property type="molecule type" value="Genomic_DNA"/>
</dbReference>
<name>A0A8J2L6Y1_9HEXA</name>
<dbReference type="AlphaFoldDB" id="A0A8J2L6Y1"/>
<gene>
    <name evidence="1" type="ORF">AFUS01_LOCUS39135</name>
</gene>
<dbReference type="Proteomes" id="UP000708208">
    <property type="component" value="Unassembled WGS sequence"/>
</dbReference>
<proteinExistence type="predicted"/>
<accession>A0A8J2L6Y1</accession>